<protein>
    <submittedName>
        <fullName evidence="1">Uncharacterized protein</fullName>
    </submittedName>
</protein>
<gene>
    <name evidence="1" type="primary">Cnig_chr_V.g20494</name>
    <name evidence="1" type="ORF">B9Z55_020494</name>
</gene>
<name>A0A2G5TN25_9PELO</name>
<dbReference type="Proteomes" id="UP000230233">
    <property type="component" value="Chromosome V"/>
</dbReference>
<evidence type="ECO:0000313" key="2">
    <source>
        <dbReference type="Proteomes" id="UP000230233"/>
    </source>
</evidence>
<proteinExistence type="predicted"/>
<sequence>MEIGRFWLVSPLSLPLPCLFVNDNIEQVDLLITEKKMTIINIVSMTLITLKHSMTTSSLTFFKENKDYICSSWFNKMC</sequence>
<comment type="caution">
    <text evidence="1">The sequence shown here is derived from an EMBL/GenBank/DDBJ whole genome shotgun (WGS) entry which is preliminary data.</text>
</comment>
<dbReference type="AlphaFoldDB" id="A0A2G5TN25"/>
<accession>A0A2G5TN25</accession>
<organism evidence="1 2">
    <name type="scientific">Caenorhabditis nigoni</name>
    <dbReference type="NCBI Taxonomy" id="1611254"/>
    <lineage>
        <taxon>Eukaryota</taxon>
        <taxon>Metazoa</taxon>
        <taxon>Ecdysozoa</taxon>
        <taxon>Nematoda</taxon>
        <taxon>Chromadorea</taxon>
        <taxon>Rhabditida</taxon>
        <taxon>Rhabditina</taxon>
        <taxon>Rhabditomorpha</taxon>
        <taxon>Rhabditoidea</taxon>
        <taxon>Rhabditidae</taxon>
        <taxon>Peloderinae</taxon>
        <taxon>Caenorhabditis</taxon>
    </lineage>
</organism>
<reference evidence="2" key="1">
    <citation type="submission" date="2017-10" db="EMBL/GenBank/DDBJ databases">
        <title>Rapid genome shrinkage in a self-fertile nematode reveals novel sperm competition proteins.</title>
        <authorList>
            <person name="Yin D."/>
            <person name="Schwarz E.M."/>
            <person name="Thomas C.G."/>
            <person name="Felde R.L."/>
            <person name="Korf I.F."/>
            <person name="Cutter A.D."/>
            <person name="Schartner C.M."/>
            <person name="Ralston E.J."/>
            <person name="Meyer B.J."/>
            <person name="Haag E.S."/>
        </authorList>
    </citation>
    <scope>NUCLEOTIDE SEQUENCE [LARGE SCALE GENOMIC DNA]</scope>
    <source>
        <strain evidence="2">JU1422</strain>
    </source>
</reference>
<dbReference type="EMBL" id="PDUG01000005">
    <property type="protein sequence ID" value="PIC28648.1"/>
    <property type="molecule type" value="Genomic_DNA"/>
</dbReference>
<keyword evidence="2" id="KW-1185">Reference proteome</keyword>
<evidence type="ECO:0000313" key="1">
    <source>
        <dbReference type="EMBL" id="PIC28648.1"/>
    </source>
</evidence>